<dbReference type="Pfam" id="PF04183">
    <property type="entry name" value="IucA_IucC"/>
    <property type="match status" value="1"/>
</dbReference>
<evidence type="ECO:0000259" key="3">
    <source>
        <dbReference type="Pfam" id="PF06276"/>
    </source>
</evidence>
<dbReference type="EMBL" id="CP035631">
    <property type="protein sequence ID" value="WFF40170.1"/>
    <property type="molecule type" value="Genomic_DNA"/>
</dbReference>
<reference evidence="4 5" key="1">
    <citation type="submission" date="2019-01" db="EMBL/GenBank/DDBJ databases">
        <title>Genome sequence of Salinicola endophyticus REST5.</title>
        <authorList>
            <person name="Nascimento F.X."/>
        </authorList>
    </citation>
    <scope>NUCLEOTIDE SEQUENCE [LARGE SCALE GENOMIC DNA]</scope>
    <source>
        <strain evidence="4 5">REST5</strain>
    </source>
</reference>
<dbReference type="Gene3D" id="1.10.510.40">
    <property type="match status" value="1"/>
</dbReference>
<proteinExistence type="inferred from homology"/>
<feature type="domain" description="Aerobactin siderophore biosynthesis IucA/IucC-like C-terminal" evidence="3">
    <location>
        <begin position="435"/>
        <end position="590"/>
    </location>
</feature>
<dbReference type="InterPro" id="IPR007310">
    <property type="entry name" value="Aerobactin_biosyn_IucA/IucC_N"/>
</dbReference>
<keyword evidence="5" id="KW-1185">Reference proteome</keyword>
<dbReference type="InterPro" id="IPR037455">
    <property type="entry name" value="LucA/IucC-like"/>
</dbReference>
<dbReference type="Pfam" id="PF06276">
    <property type="entry name" value="FhuF"/>
    <property type="match status" value="1"/>
</dbReference>
<dbReference type="PANTHER" id="PTHR34384:SF5">
    <property type="entry name" value="L-2,3-DIAMINOPROPANOATE--CITRATE LIGASE"/>
    <property type="match status" value="1"/>
</dbReference>
<comment type="similarity">
    <text evidence="1">Belongs to the IucA/IucC family.</text>
</comment>
<evidence type="ECO:0000313" key="4">
    <source>
        <dbReference type="EMBL" id="WFF40170.1"/>
    </source>
</evidence>
<dbReference type="Proteomes" id="UP001321526">
    <property type="component" value="Chromosome"/>
</dbReference>
<evidence type="ECO:0000313" key="5">
    <source>
        <dbReference type="Proteomes" id="UP001321526"/>
    </source>
</evidence>
<name>A0ABY8FDW9_9GAMM</name>
<evidence type="ECO:0000256" key="1">
    <source>
        <dbReference type="ARBA" id="ARBA00007832"/>
    </source>
</evidence>
<gene>
    <name evidence="4" type="ORF">EVC62_00950</name>
</gene>
<dbReference type="PANTHER" id="PTHR34384">
    <property type="entry name" value="L-2,3-DIAMINOPROPANOATE--CITRATE LIGASE"/>
    <property type="match status" value="1"/>
</dbReference>
<dbReference type="RefSeq" id="WP_282235520.1">
    <property type="nucleotide sequence ID" value="NZ_CP035631.1"/>
</dbReference>
<evidence type="ECO:0008006" key="6">
    <source>
        <dbReference type="Google" id="ProtNLM"/>
    </source>
</evidence>
<sequence length="631" mass="69290">MPATALPSTASVDLAASCFFNALLRECPHWRLVSDPAGERAVLPLSDGELHLHLRHRSASGECRFAWPTYYVPDETYHVPDETSYVAHETSYGVPHEAPLPQSETLHQGEPQALDFASALDRVLATPALVGELDAESRARFRERVLESRINTQESLDARDDLTRLQQGPLDFVAAEQGLLAGHAFHPAPKSRAPFTAQEAQRYCPEHRARIGLAWWAVAPERLVKESSRERGAAELAAELLPAELAARLPVSATGQAFAALPMHPWQARHLRAQPSVQALEAAGELVWLGESQAEWYPTSSHRSIYASGAPWMVKGSLSARLTNSLRLLSVKEVARGLRLDEWMRDLDIAQRFPGFNVMQEPAWLGWRDAEGQVDAASLVLLRENPLQHAPNAEAVVLATLTQQPLAAEGESLLAARVRAAATQRGEPLAEATRSWFAAYCEHVLTPLFGLVVEEGIVLLAHQQNIVLRLDQGWPVGMDYRDCQGSGVSDHFLARHPQLAEAPENHWSRDTLRRYFLYYLLINSTFAVTSALAADGLAEEALLLADLRAHLEGLRKRLDGDLDCLEHALNAADLEVKGNFFCYLSGVNEATLGNPARLYLPLRNPLTQPLADSLAPLAATPNATRLTGALA</sequence>
<accession>A0ABY8FDW9</accession>
<dbReference type="InterPro" id="IPR022770">
    <property type="entry name" value="IucA/IucC-like_C"/>
</dbReference>
<evidence type="ECO:0000259" key="2">
    <source>
        <dbReference type="Pfam" id="PF04183"/>
    </source>
</evidence>
<protein>
    <recommendedName>
        <fullName evidence="6">IucA/IucC family protein</fullName>
    </recommendedName>
</protein>
<organism evidence="4 5">
    <name type="scientific">Salinicola endophyticus</name>
    <dbReference type="NCBI Taxonomy" id="1949083"/>
    <lineage>
        <taxon>Bacteria</taxon>
        <taxon>Pseudomonadati</taxon>
        <taxon>Pseudomonadota</taxon>
        <taxon>Gammaproteobacteria</taxon>
        <taxon>Oceanospirillales</taxon>
        <taxon>Halomonadaceae</taxon>
        <taxon>Salinicola</taxon>
    </lineage>
</organism>
<feature type="domain" description="Aerobactin siderophore biosynthesis IucA/IucC N-terminal" evidence="2">
    <location>
        <begin position="171"/>
        <end position="403"/>
    </location>
</feature>